<keyword evidence="4" id="KW-1185">Reference proteome</keyword>
<gene>
    <name evidence="3" type="ORF">ACTOB_004912</name>
</gene>
<dbReference type="InterPro" id="IPR006016">
    <property type="entry name" value="UspA"/>
</dbReference>
<dbReference type="PANTHER" id="PTHR46268:SF6">
    <property type="entry name" value="UNIVERSAL STRESS PROTEIN UP12"/>
    <property type="match status" value="1"/>
</dbReference>
<dbReference type="Gene3D" id="3.40.50.620">
    <property type="entry name" value="HUPs"/>
    <property type="match status" value="2"/>
</dbReference>
<feature type="domain" description="UspA" evidence="2">
    <location>
        <begin position="4"/>
        <end position="140"/>
    </location>
</feature>
<dbReference type="Proteomes" id="UP001240150">
    <property type="component" value="Chromosome"/>
</dbReference>
<protein>
    <submittedName>
        <fullName evidence="3">Universal stress protein</fullName>
    </submittedName>
</protein>
<evidence type="ECO:0000256" key="1">
    <source>
        <dbReference type="ARBA" id="ARBA00008791"/>
    </source>
</evidence>
<sequence>MRTQTVVVAADGTDASRAAIRWAAAEAQRREWPLRVVHVLDWNWGGARFDVAGHEYETARRHADALVAGAARQARETAPKIEVETDVLIGDAAAQLIIDSESAELMVLGHRGHGGFAGLRLGSVSQRVATHARCPVVVVRGGTGNDARPITAGVDDSDAADGVLETAFAAAHQRGVDLVVIRSYTPPFPHYRGSLPPAQVHTPAQDAAEHTRLAERVAPWQAKYPDVTVEMLVSHDSAAAVLVGVSHSAQLVVVGSRGHGVIAGTLLGSTGLQLLHHAECPVLIVRTGTKHRPAR</sequence>
<dbReference type="Pfam" id="PF00582">
    <property type="entry name" value="Usp"/>
    <property type="match status" value="2"/>
</dbReference>
<reference evidence="3 4" key="1">
    <citation type="submission" date="2023-06" db="EMBL/GenBank/DDBJ databases">
        <authorList>
            <person name="Yushchuk O."/>
            <person name="Binda E."/>
            <person name="Ruckert-Reed C."/>
            <person name="Fedorenko V."/>
            <person name="Kalinowski J."/>
            <person name="Marinelli F."/>
        </authorList>
    </citation>
    <scope>NUCLEOTIDE SEQUENCE [LARGE SCALE GENOMIC DNA]</scope>
    <source>
        <strain evidence="3 4">NRRL 3884</strain>
    </source>
</reference>
<comment type="similarity">
    <text evidence="1">Belongs to the universal stress protein A family.</text>
</comment>
<feature type="domain" description="UspA" evidence="2">
    <location>
        <begin position="148"/>
        <end position="286"/>
    </location>
</feature>
<evidence type="ECO:0000313" key="4">
    <source>
        <dbReference type="Proteomes" id="UP001240150"/>
    </source>
</evidence>
<dbReference type="EMBL" id="CP126980">
    <property type="protein sequence ID" value="WIM92952.1"/>
    <property type="molecule type" value="Genomic_DNA"/>
</dbReference>
<dbReference type="InterPro" id="IPR014729">
    <property type="entry name" value="Rossmann-like_a/b/a_fold"/>
</dbReference>
<dbReference type="PRINTS" id="PR01438">
    <property type="entry name" value="UNVRSLSTRESS"/>
</dbReference>
<dbReference type="RefSeq" id="WP_284914159.1">
    <property type="nucleotide sequence ID" value="NZ_CP126980.1"/>
</dbReference>
<dbReference type="PANTHER" id="PTHR46268">
    <property type="entry name" value="STRESS RESPONSE PROTEIN NHAX"/>
    <property type="match status" value="1"/>
</dbReference>
<organism evidence="3 4">
    <name type="scientific">Actinoplanes oblitus</name>
    <dbReference type="NCBI Taxonomy" id="3040509"/>
    <lineage>
        <taxon>Bacteria</taxon>
        <taxon>Bacillati</taxon>
        <taxon>Actinomycetota</taxon>
        <taxon>Actinomycetes</taxon>
        <taxon>Micromonosporales</taxon>
        <taxon>Micromonosporaceae</taxon>
        <taxon>Actinoplanes</taxon>
    </lineage>
</organism>
<name>A0ABY8W7G6_9ACTN</name>
<proteinExistence type="inferred from homology"/>
<dbReference type="InterPro" id="IPR006015">
    <property type="entry name" value="Universal_stress_UspA"/>
</dbReference>
<accession>A0ABY8W7G6</accession>
<evidence type="ECO:0000259" key="2">
    <source>
        <dbReference type="Pfam" id="PF00582"/>
    </source>
</evidence>
<evidence type="ECO:0000313" key="3">
    <source>
        <dbReference type="EMBL" id="WIM92952.1"/>
    </source>
</evidence>
<dbReference type="SUPFAM" id="SSF52402">
    <property type="entry name" value="Adenine nucleotide alpha hydrolases-like"/>
    <property type="match status" value="2"/>
</dbReference>